<protein>
    <recommendedName>
        <fullName evidence="3">Thiolase-like protein</fullName>
    </recommendedName>
</protein>
<dbReference type="EMBL" id="QJSP01000038">
    <property type="protein sequence ID" value="PYE11132.1"/>
    <property type="molecule type" value="Genomic_DNA"/>
</dbReference>
<dbReference type="Proteomes" id="UP000247591">
    <property type="component" value="Unassembled WGS sequence"/>
</dbReference>
<feature type="non-terminal residue" evidence="1">
    <location>
        <position position="28"/>
    </location>
</feature>
<proteinExistence type="predicted"/>
<organism evidence="1 2">
    <name type="scientific">Williamsia limnetica</name>
    <dbReference type="NCBI Taxonomy" id="882452"/>
    <lineage>
        <taxon>Bacteria</taxon>
        <taxon>Bacillati</taxon>
        <taxon>Actinomycetota</taxon>
        <taxon>Actinomycetes</taxon>
        <taxon>Mycobacteriales</taxon>
        <taxon>Nocardiaceae</taxon>
        <taxon>Williamsia</taxon>
    </lineage>
</organism>
<evidence type="ECO:0000313" key="2">
    <source>
        <dbReference type="Proteomes" id="UP000247591"/>
    </source>
</evidence>
<dbReference type="AlphaFoldDB" id="A0A318RF93"/>
<comment type="caution">
    <text evidence="1">The sequence shown here is derived from an EMBL/GenBank/DDBJ whole genome shotgun (WGS) entry which is preliminary data.</text>
</comment>
<reference evidence="1 2" key="1">
    <citation type="submission" date="2018-06" db="EMBL/GenBank/DDBJ databases">
        <title>Genomic Encyclopedia of Type Strains, Phase IV (KMG-IV): sequencing the most valuable type-strain genomes for metagenomic binning, comparative biology and taxonomic classification.</title>
        <authorList>
            <person name="Goeker M."/>
        </authorList>
    </citation>
    <scope>NUCLEOTIDE SEQUENCE [LARGE SCALE GENOMIC DNA]</scope>
    <source>
        <strain evidence="1 2">DSM 45521</strain>
    </source>
</reference>
<sequence length="28" mass="2892">MPEAVIVATARSPIGRAGKGSLKDVRPD</sequence>
<accession>A0A318RF93</accession>
<evidence type="ECO:0000313" key="1">
    <source>
        <dbReference type="EMBL" id="PYE11132.1"/>
    </source>
</evidence>
<keyword evidence="2" id="KW-1185">Reference proteome</keyword>
<gene>
    <name evidence="1" type="ORF">DFR67_1381</name>
</gene>
<evidence type="ECO:0008006" key="3">
    <source>
        <dbReference type="Google" id="ProtNLM"/>
    </source>
</evidence>
<name>A0A318RF93_WILLI</name>